<dbReference type="EMBL" id="JAULSN010000002">
    <property type="protein sequence ID" value="KAK3379115.1"/>
    <property type="molecule type" value="Genomic_DNA"/>
</dbReference>
<evidence type="ECO:0000256" key="2">
    <source>
        <dbReference type="PROSITE-ProRule" id="PRU00023"/>
    </source>
</evidence>
<feature type="domain" description="NACHT" evidence="3">
    <location>
        <begin position="802"/>
        <end position="943"/>
    </location>
</feature>
<dbReference type="Gene3D" id="1.25.40.20">
    <property type="entry name" value="Ankyrin repeat-containing domain"/>
    <property type="match status" value="3"/>
</dbReference>
<dbReference type="SUPFAM" id="SSF48403">
    <property type="entry name" value="Ankyrin repeat"/>
    <property type="match status" value="1"/>
</dbReference>
<dbReference type="InterPro" id="IPR036770">
    <property type="entry name" value="Ankyrin_rpt-contain_sf"/>
</dbReference>
<evidence type="ECO:0000259" key="3">
    <source>
        <dbReference type="PROSITE" id="PS50837"/>
    </source>
</evidence>
<comment type="caution">
    <text evidence="4">The sequence shown here is derived from an EMBL/GenBank/DDBJ whole genome shotgun (WGS) entry which is preliminary data.</text>
</comment>
<feature type="repeat" description="ANK" evidence="2">
    <location>
        <begin position="998"/>
        <end position="1030"/>
    </location>
</feature>
<reference evidence="4" key="1">
    <citation type="journal article" date="2023" name="Mol. Phylogenet. Evol.">
        <title>Genome-scale phylogeny and comparative genomics of the fungal order Sordariales.</title>
        <authorList>
            <person name="Hensen N."/>
            <person name="Bonometti L."/>
            <person name="Westerberg I."/>
            <person name="Brannstrom I.O."/>
            <person name="Guillou S."/>
            <person name="Cros-Aarteil S."/>
            <person name="Calhoun S."/>
            <person name="Haridas S."/>
            <person name="Kuo A."/>
            <person name="Mondo S."/>
            <person name="Pangilinan J."/>
            <person name="Riley R."/>
            <person name="LaButti K."/>
            <person name="Andreopoulos B."/>
            <person name="Lipzen A."/>
            <person name="Chen C."/>
            <person name="Yan M."/>
            <person name="Daum C."/>
            <person name="Ng V."/>
            <person name="Clum A."/>
            <person name="Steindorff A."/>
            <person name="Ohm R.A."/>
            <person name="Martin F."/>
            <person name="Silar P."/>
            <person name="Natvig D.O."/>
            <person name="Lalanne C."/>
            <person name="Gautier V."/>
            <person name="Ament-Velasquez S.L."/>
            <person name="Kruys A."/>
            <person name="Hutchinson M.I."/>
            <person name="Powell A.J."/>
            <person name="Barry K."/>
            <person name="Miller A.N."/>
            <person name="Grigoriev I.V."/>
            <person name="Debuchy R."/>
            <person name="Gladieux P."/>
            <person name="Hiltunen Thoren M."/>
            <person name="Johannesson H."/>
        </authorList>
    </citation>
    <scope>NUCLEOTIDE SEQUENCE</scope>
    <source>
        <strain evidence="4">CBS 958.72</strain>
    </source>
</reference>
<dbReference type="PROSITE" id="PS50297">
    <property type="entry name" value="ANK_REP_REGION"/>
    <property type="match status" value="9"/>
</dbReference>
<dbReference type="SUPFAM" id="SSF53167">
    <property type="entry name" value="Purine and uridine phosphorylases"/>
    <property type="match status" value="1"/>
</dbReference>
<reference evidence="4" key="2">
    <citation type="submission" date="2023-06" db="EMBL/GenBank/DDBJ databases">
        <authorList>
            <consortium name="Lawrence Berkeley National Laboratory"/>
            <person name="Haridas S."/>
            <person name="Hensen N."/>
            <person name="Bonometti L."/>
            <person name="Westerberg I."/>
            <person name="Brannstrom I.O."/>
            <person name="Guillou S."/>
            <person name="Cros-Aarteil S."/>
            <person name="Calhoun S."/>
            <person name="Kuo A."/>
            <person name="Mondo S."/>
            <person name="Pangilinan J."/>
            <person name="Riley R."/>
            <person name="Labutti K."/>
            <person name="Andreopoulos B."/>
            <person name="Lipzen A."/>
            <person name="Chen C."/>
            <person name="Yanf M."/>
            <person name="Daum C."/>
            <person name="Ng V."/>
            <person name="Clum A."/>
            <person name="Steindorff A."/>
            <person name="Ohm R."/>
            <person name="Martin F."/>
            <person name="Silar P."/>
            <person name="Natvig D."/>
            <person name="Lalanne C."/>
            <person name="Gautier V."/>
            <person name="Ament-Velasquez S.L."/>
            <person name="Kruys A."/>
            <person name="Hutchinson M.I."/>
            <person name="Powell A.J."/>
            <person name="Barry K."/>
            <person name="Miller A.N."/>
            <person name="Grigoriev I.V."/>
            <person name="Debuchy R."/>
            <person name="Gladieux P."/>
            <person name="Thoren M.H."/>
            <person name="Johannesson H."/>
        </authorList>
    </citation>
    <scope>NUCLEOTIDE SEQUENCE</scope>
    <source>
        <strain evidence="4">CBS 958.72</strain>
    </source>
</reference>
<keyword evidence="1" id="KW-0677">Repeat</keyword>
<dbReference type="PANTHER" id="PTHR46082:SF11">
    <property type="entry name" value="AAA+ ATPASE DOMAIN-CONTAINING PROTEIN-RELATED"/>
    <property type="match status" value="1"/>
</dbReference>
<dbReference type="Pfam" id="PF00023">
    <property type="entry name" value="Ank"/>
    <property type="match status" value="1"/>
</dbReference>
<evidence type="ECO:0000313" key="4">
    <source>
        <dbReference type="EMBL" id="KAK3379115.1"/>
    </source>
</evidence>
<keyword evidence="5" id="KW-1185">Reference proteome</keyword>
<sequence length="1309" mass="143874">MTSAFNKALFCLQDEDDTGFQDPDELADSRSQAVQADADAGGFMKWYCSYLERKYARSVGQYCAALQTTLDAIEAPAISVSTHLARAMDRDRHVSLQSLSKSLAQTFSIQSGQDGIALHAQLVFCLVGHLSFLYSPRLDKFGSGKLELHLDLPTTAAPQRLGRRQARTDGTWRSNQVSVTDEFGNSLGDILSRFGGGIPRFSKTFPSSGSSSWDAGGSRPATDVDRLVKVMNLNYHTPTRLAQITVIWTDTICDHLEFNPKEKTSLSNDGDAFVSGDAFAEILCSYRLIFGQNRHAHRAFRRDFSASLLGWSGFCRDWADAAVYEHLNITNVKNVYSAAKDFPYLGGRLAVLNEFMEAWEPDSWQTLWDDRRNLNRYYTLRFVDGTTSSTSAFSSDARIDSSTLDTQIIGFALWRAPISTPSGGSRPSPSNAPQRLLVLDERHDEPHGFSQRSNDTNSYTWGRMGKHNIVIASLAVGVYGTTSAATTASSLLSSLPQIKIGLLVGIGGGIARPDEGIDIRLGDVVVSQPDGATGGVVQYDLVKAKMDGTYERKDFLSMPPPVLLHALSNLQAEHESEEPMIPSILSKMLRDKPRMAKQDPGYAHQGSKNDQLFKASYKHAGGPDCHGCDPDMEIRRDVRDSTDPGIHYGIIASGNMLVMDAATRDKVADHVGGKCLCVEMEAAGLMNHFPCLVIRGICDYADSHKNDRWQRYASATAAAFGKELLGYVPVKNLQEMPRAAELLQSRVNSLKSDSHLNKLKKWLSPPDPSTNLNAAKEKRHKDTGDWFINSDAFIKWKSGSGRNLWLHGLPGCGKTVLSSAILDHLQDTQTDSYVCLGFFFDFRDQDKQHLDNLLRSLAFQLYSRCVDSQQELNSLLASHEDGRKQPTTESLSKAVHLMMQRPHRLQIILDALDECTARSELLNWMETLSGSKLRNVRFIATSRREEELESGLGRWMDKENMIPLDKSIMDFFQNNTAYTTWSHLFNAEHDWDEHPEPNTICPLYFASLKGLNTVIQTLLEKGANVNTQGGEYGNALQAASFEGHDQIVQILLEKGADMNAQGGFYGNALLAASYRGHDKIVQILLEKGADMNAQGGQYGNALQAASSEGHDQIVQILLEKGADINAQVGFYGNALQVASYKGYDKIVQILLEKGADVNVQGGYYGNALQAASFEGHDQIVQILLEKGADMNAQGGFYGNALLAASYRGHDKIVQILLEKGADINAQGGQYGNALLAASSKGHDQIVQILLEKGADMNAGHDKIVQILLEKGADMNAQGGFYGNALQAASSKYHDQIVQILLEKGADVNA</sequence>
<dbReference type="InterPro" id="IPR007111">
    <property type="entry name" value="NACHT_NTPase"/>
</dbReference>
<feature type="repeat" description="ANK" evidence="2">
    <location>
        <begin position="1133"/>
        <end position="1162"/>
    </location>
</feature>
<feature type="repeat" description="ANK" evidence="2">
    <location>
        <begin position="1163"/>
        <end position="1195"/>
    </location>
</feature>
<feature type="repeat" description="ANK" evidence="2">
    <location>
        <begin position="1199"/>
        <end position="1228"/>
    </location>
</feature>
<proteinExistence type="predicted"/>
<dbReference type="Pfam" id="PF12796">
    <property type="entry name" value="Ank_2"/>
    <property type="match status" value="2"/>
</dbReference>
<evidence type="ECO:0000256" key="1">
    <source>
        <dbReference type="ARBA" id="ARBA00022737"/>
    </source>
</evidence>
<dbReference type="Proteomes" id="UP001287356">
    <property type="component" value="Unassembled WGS sequence"/>
</dbReference>
<accession>A0AAE0KNH9</accession>
<dbReference type="Gene3D" id="3.40.50.1580">
    <property type="entry name" value="Nucleoside phosphorylase domain"/>
    <property type="match status" value="1"/>
</dbReference>
<gene>
    <name evidence="4" type="ORF">B0T24DRAFT_674933</name>
</gene>
<keyword evidence="2" id="KW-0040">ANK repeat</keyword>
<dbReference type="InterPro" id="IPR002110">
    <property type="entry name" value="Ankyrin_rpt"/>
</dbReference>
<dbReference type="PANTHER" id="PTHR46082">
    <property type="entry name" value="ATP/GTP-BINDING PROTEIN-RELATED"/>
    <property type="match status" value="1"/>
</dbReference>
<name>A0AAE0KNH9_9PEZI</name>
<dbReference type="Pfam" id="PF24883">
    <property type="entry name" value="NPHP3_N"/>
    <property type="match status" value="1"/>
</dbReference>
<dbReference type="InterPro" id="IPR035994">
    <property type="entry name" value="Nucleoside_phosphorylase_sf"/>
</dbReference>
<dbReference type="InterPro" id="IPR053137">
    <property type="entry name" value="NLR-like"/>
</dbReference>
<dbReference type="InterPro" id="IPR027417">
    <property type="entry name" value="P-loop_NTPase"/>
</dbReference>
<feature type="repeat" description="ANK" evidence="2">
    <location>
        <begin position="1229"/>
        <end position="1261"/>
    </location>
</feature>
<dbReference type="SUPFAM" id="SSF52540">
    <property type="entry name" value="P-loop containing nucleoside triphosphate hydrolases"/>
    <property type="match status" value="1"/>
</dbReference>
<protein>
    <recommendedName>
        <fullName evidence="3">NACHT domain-containing protein</fullName>
    </recommendedName>
</protein>
<organism evidence="4 5">
    <name type="scientific">Lasiosphaeria ovina</name>
    <dbReference type="NCBI Taxonomy" id="92902"/>
    <lineage>
        <taxon>Eukaryota</taxon>
        <taxon>Fungi</taxon>
        <taxon>Dikarya</taxon>
        <taxon>Ascomycota</taxon>
        <taxon>Pezizomycotina</taxon>
        <taxon>Sordariomycetes</taxon>
        <taxon>Sordariomycetidae</taxon>
        <taxon>Sordariales</taxon>
        <taxon>Lasiosphaeriaceae</taxon>
        <taxon>Lasiosphaeria</taxon>
    </lineage>
</organism>
<dbReference type="GO" id="GO:0003824">
    <property type="term" value="F:catalytic activity"/>
    <property type="evidence" value="ECO:0007669"/>
    <property type="project" value="InterPro"/>
</dbReference>
<dbReference type="PROSITE" id="PS50837">
    <property type="entry name" value="NACHT"/>
    <property type="match status" value="1"/>
</dbReference>
<feature type="repeat" description="ANK" evidence="2">
    <location>
        <begin position="1031"/>
        <end position="1063"/>
    </location>
</feature>
<evidence type="ECO:0000313" key="5">
    <source>
        <dbReference type="Proteomes" id="UP001287356"/>
    </source>
</evidence>
<dbReference type="InterPro" id="IPR056884">
    <property type="entry name" value="NPHP3-like_N"/>
</dbReference>
<dbReference type="PROSITE" id="PS50088">
    <property type="entry name" value="ANK_REPEAT"/>
    <property type="match status" value="9"/>
</dbReference>
<dbReference type="SMART" id="SM00248">
    <property type="entry name" value="ANK"/>
    <property type="match status" value="9"/>
</dbReference>
<dbReference type="GO" id="GO:0009116">
    <property type="term" value="P:nucleoside metabolic process"/>
    <property type="evidence" value="ECO:0007669"/>
    <property type="project" value="InterPro"/>
</dbReference>
<dbReference type="Gene3D" id="3.40.50.300">
    <property type="entry name" value="P-loop containing nucleotide triphosphate hydrolases"/>
    <property type="match status" value="1"/>
</dbReference>
<feature type="repeat" description="ANK" evidence="2">
    <location>
        <begin position="1097"/>
        <end position="1129"/>
    </location>
</feature>
<feature type="repeat" description="ANK" evidence="2">
    <location>
        <begin position="1067"/>
        <end position="1096"/>
    </location>
</feature>
<feature type="repeat" description="ANK" evidence="2">
    <location>
        <begin position="1283"/>
        <end position="1309"/>
    </location>
</feature>